<protein>
    <submittedName>
        <fullName evidence="2">Uncharacterized protein</fullName>
    </submittedName>
</protein>
<accession>A0A5B0NCR8</accession>
<dbReference type="AlphaFoldDB" id="A0A5B0NCR8"/>
<dbReference type="Proteomes" id="UP000324748">
    <property type="component" value="Unassembled WGS sequence"/>
</dbReference>
<name>A0A5B0NCR8_PUCGR</name>
<dbReference type="EMBL" id="VSWC01000105">
    <property type="protein sequence ID" value="KAA1087071.1"/>
    <property type="molecule type" value="Genomic_DNA"/>
</dbReference>
<organism evidence="2 3">
    <name type="scientific">Puccinia graminis f. sp. tritici</name>
    <dbReference type="NCBI Taxonomy" id="56615"/>
    <lineage>
        <taxon>Eukaryota</taxon>
        <taxon>Fungi</taxon>
        <taxon>Dikarya</taxon>
        <taxon>Basidiomycota</taxon>
        <taxon>Pucciniomycotina</taxon>
        <taxon>Pucciniomycetes</taxon>
        <taxon>Pucciniales</taxon>
        <taxon>Pucciniaceae</taxon>
        <taxon>Puccinia</taxon>
    </lineage>
</organism>
<keyword evidence="3" id="KW-1185">Reference proteome</keyword>
<gene>
    <name evidence="2" type="ORF">PGT21_021119</name>
</gene>
<feature type="region of interest" description="Disordered" evidence="1">
    <location>
        <begin position="19"/>
        <end position="54"/>
    </location>
</feature>
<feature type="compositionally biased region" description="Polar residues" evidence="1">
    <location>
        <begin position="21"/>
        <end position="31"/>
    </location>
</feature>
<evidence type="ECO:0000313" key="2">
    <source>
        <dbReference type="EMBL" id="KAA1087071.1"/>
    </source>
</evidence>
<proteinExistence type="predicted"/>
<reference evidence="2 3" key="1">
    <citation type="submission" date="2019-05" db="EMBL/GenBank/DDBJ databases">
        <title>Emergence of the Ug99 lineage of the wheat stem rust pathogen through somatic hybridization.</title>
        <authorList>
            <person name="Li F."/>
            <person name="Upadhyaya N.M."/>
            <person name="Sperschneider J."/>
            <person name="Matny O."/>
            <person name="Nguyen-Phuc H."/>
            <person name="Mago R."/>
            <person name="Raley C."/>
            <person name="Miller M.E."/>
            <person name="Silverstein K.A.T."/>
            <person name="Henningsen E."/>
            <person name="Hirsch C.D."/>
            <person name="Visser B."/>
            <person name="Pretorius Z.A."/>
            <person name="Steffenson B.J."/>
            <person name="Schwessinger B."/>
            <person name="Dodds P.N."/>
            <person name="Figueroa M."/>
        </authorList>
    </citation>
    <scope>NUCLEOTIDE SEQUENCE [LARGE SCALE GENOMIC DNA]</scope>
    <source>
        <strain evidence="2">21-0</strain>
    </source>
</reference>
<comment type="caution">
    <text evidence="2">The sequence shown here is derived from an EMBL/GenBank/DDBJ whole genome shotgun (WGS) entry which is preliminary data.</text>
</comment>
<sequence>MEWPSRAGQEWVLLRVRLTGGHTQPRLTSAQDGPKRNREADGPYGRPDPPQPRL</sequence>
<evidence type="ECO:0000313" key="3">
    <source>
        <dbReference type="Proteomes" id="UP000324748"/>
    </source>
</evidence>
<evidence type="ECO:0000256" key="1">
    <source>
        <dbReference type="SAM" id="MobiDB-lite"/>
    </source>
</evidence>